<feature type="transmembrane region" description="Helical" evidence="6">
    <location>
        <begin position="257"/>
        <end position="278"/>
    </location>
</feature>
<sequence length="836" mass="88619">MTPLTISLARRELRGGLRRFGVFLACLALGVGVIAGVGTLSEAIERALAQDARALLGGDAQLRTTFAEIPPDVLAYVQERGKVSRSARMRAMAGSPGGSRTLVELKAVDETYPFYGDMVLTPDIDLEQALAVRDGLPGAVADQELLTQLGLSVGQRIVVGDMELELRAAIDKEPDRVVSAFALGPRLMISMQALEQSGLVLPGSMVRSDYNIRLPSEANAQRFVKDLRAAFPDAPWSVSDYTRAAPGVRRVVERMGLFLTLVGLTALLVGGLGVAGAVDGYLSGKLRSIAILKCLGAHGALVTRVYLAQILAIALVGTLLGLALGLTLSWVAAGTLAGWLPVEVRVGFFMRPLATAAGFGMLTALVFSLPPLLRARAVRPAGLFRSYRGPGRQPLTGRARLYVVLAGLALAGFAIAVTPQRSTAAWFALAAALAFGLQLLLGRGLARLAGALKPRDPLLAMALRSLRRSGNAPTAMASLGLGLTVLVAIMLVQGNLRRQVDMEMPASAPSFFFVDIQPNQVEQFESAVGQVAGVERVERMPMLRARITAIDGVPVSKAKVDPSVAWAARGDRGVTYAAELPEHNRLVAGEWWPEDYAGEPLVSLAADIAEGFGVGVGGTLTLNVQGRGFEVRIANLREVEWTSLAMNFSLVMSPGFLESAPQTHLATVYAAPGSEDEVFKAVTSILPNVTAVRVKDALATVSRMLSTMGRAVLAVASVTLAAGLLVLAEALRAGLRRRYYEAVVLKTLGATRRDVLVIMLWEHLALGLGASLSAALLGSLAAWLSVTRLMEAVRWTFLPGMVAGTAAAGTLAVVLFGLAGMRRMLGQRPWQVLRNE</sequence>
<evidence type="ECO:0000313" key="8">
    <source>
        <dbReference type="EMBL" id="EGJ50071.1"/>
    </source>
</evidence>
<keyword evidence="3 6" id="KW-0812">Transmembrane</keyword>
<evidence type="ECO:0000256" key="2">
    <source>
        <dbReference type="ARBA" id="ARBA00022475"/>
    </source>
</evidence>
<keyword evidence="2" id="KW-1003">Cell membrane</keyword>
<dbReference type="PANTHER" id="PTHR30287">
    <property type="entry name" value="MEMBRANE COMPONENT OF PREDICTED ABC SUPERFAMILY METABOLITE UPTAKE TRANSPORTER"/>
    <property type="match status" value="1"/>
</dbReference>
<feature type="domain" description="ABC3 transporter permease C-terminal" evidence="7">
    <location>
        <begin position="262"/>
        <end position="377"/>
    </location>
</feature>
<dbReference type="Pfam" id="PF02687">
    <property type="entry name" value="FtsX"/>
    <property type="match status" value="2"/>
</dbReference>
<dbReference type="HOGENOM" id="CLU_009475_3_1_7"/>
<evidence type="ECO:0000259" key="7">
    <source>
        <dbReference type="Pfam" id="PF02687"/>
    </source>
</evidence>
<feature type="transmembrane region" description="Helical" evidence="6">
    <location>
        <begin position="401"/>
        <end position="418"/>
    </location>
</feature>
<evidence type="ECO:0000256" key="6">
    <source>
        <dbReference type="SAM" id="Phobius"/>
    </source>
</evidence>
<keyword evidence="5 6" id="KW-0472">Membrane</keyword>
<dbReference type="InterPro" id="IPR038766">
    <property type="entry name" value="Membrane_comp_ABC_pdt"/>
</dbReference>
<dbReference type="KEGG" id="daf:Desaf_1735"/>
<evidence type="ECO:0000313" key="9">
    <source>
        <dbReference type="Proteomes" id="UP000007844"/>
    </source>
</evidence>
<name>F3Z1W3_DESAF</name>
<dbReference type="eggNOG" id="COG3127">
    <property type="taxonomic scope" value="Bacteria"/>
</dbReference>
<dbReference type="AlphaFoldDB" id="F3Z1W3"/>
<keyword evidence="4 6" id="KW-1133">Transmembrane helix</keyword>
<dbReference type="PANTHER" id="PTHR30287:SF1">
    <property type="entry name" value="INNER MEMBRANE PROTEIN"/>
    <property type="match status" value="1"/>
</dbReference>
<reference evidence="8 9" key="1">
    <citation type="journal article" date="2011" name="J. Bacteriol.">
        <title>Genome sequence of the mercury-methylating and pleomorphic Desulfovibrio africanus Strain Walvis Bay.</title>
        <authorList>
            <person name="Brown S.D."/>
            <person name="Wall J.D."/>
            <person name="Kucken A.M."/>
            <person name="Gilmour C.C."/>
            <person name="Podar M."/>
            <person name="Brandt C.C."/>
            <person name="Teshima H."/>
            <person name="Detter J.C."/>
            <person name="Han C.S."/>
            <person name="Land M.L."/>
            <person name="Lucas S."/>
            <person name="Han J."/>
            <person name="Pennacchio L."/>
            <person name="Nolan M."/>
            <person name="Pitluck S."/>
            <person name="Woyke T."/>
            <person name="Goodwin L."/>
            <person name="Palumbo A.V."/>
            <person name="Elias D.A."/>
        </authorList>
    </citation>
    <scope>NUCLEOTIDE SEQUENCE [LARGE SCALE GENOMIC DNA]</scope>
    <source>
        <strain evidence="8 9">Walvis Bay</strain>
    </source>
</reference>
<dbReference type="RefSeq" id="WP_014259832.1">
    <property type="nucleotide sequence ID" value="NC_016629.1"/>
</dbReference>
<feature type="transmembrane region" description="Helical" evidence="6">
    <location>
        <begin position="711"/>
        <end position="735"/>
    </location>
</feature>
<feature type="transmembrane region" description="Helical" evidence="6">
    <location>
        <begin position="353"/>
        <end position="373"/>
    </location>
</feature>
<keyword evidence="9" id="KW-1185">Reference proteome</keyword>
<gene>
    <name evidence="8" type="ORF">Desaf_1735</name>
</gene>
<evidence type="ECO:0000256" key="4">
    <source>
        <dbReference type="ARBA" id="ARBA00022989"/>
    </source>
</evidence>
<feature type="transmembrane region" description="Helical" evidence="6">
    <location>
        <begin position="310"/>
        <end position="333"/>
    </location>
</feature>
<proteinExistence type="predicted"/>
<feature type="transmembrane region" description="Helical" evidence="6">
    <location>
        <begin position="20"/>
        <end position="40"/>
    </location>
</feature>
<dbReference type="GO" id="GO:0005886">
    <property type="term" value="C:plasma membrane"/>
    <property type="evidence" value="ECO:0007669"/>
    <property type="project" value="UniProtKB-SubCell"/>
</dbReference>
<feature type="transmembrane region" description="Helical" evidence="6">
    <location>
        <begin position="424"/>
        <end position="446"/>
    </location>
</feature>
<dbReference type="EMBL" id="CP003221">
    <property type="protein sequence ID" value="EGJ50071.1"/>
    <property type="molecule type" value="Genomic_DNA"/>
</dbReference>
<protein>
    <recommendedName>
        <fullName evidence="7">ABC3 transporter permease C-terminal domain-containing protein</fullName>
    </recommendedName>
</protein>
<comment type="subcellular location">
    <subcellularLocation>
        <location evidence="1">Cell membrane</location>
        <topology evidence="1">Multi-pass membrane protein</topology>
    </subcellularLocation>
</comment>
<accession>F3Z1W3</accession>
<dbReference type="Proteomes" id="UP000007844">
    <property type="component" value="Chromosome"/>
</dbReference>
<organism evidence="8 9">
    <name type="scientific">Desulfocurvibacter africanus subsp. africanus str. Walvis Bay</name>
    <dbReference type="NCBI Taxonomy" id="690850"/>
    <lineage>
        <taxon>Bacteria</taxon>
        <taxon>Pseudomonadati</taxon>
        <taxon>Thermodesulfobacteriota</taxon>
        <taxon>Desulfovibrionia</taxon>
        <taxon>Desulfovibrionales</taxon>
        <taxon>Desulfovibrionaceae</taxon>
        <taxon>Desulfocurvibacter</taxon>
    </lineage>
</organism>
<feature type="transmembrane region" description="Helical" evidence="6">
    <location>
        <begin position="474"/>
        <end position="492"/>
    </location>
</feature>
<evidence type="ECO:0000256" key="1">
    <source>
        <dbReference type="ARBA" id="ARBA00004651"/>
    </source>
</evidence>
<evidence type="ECO:0000256" key="3">
    <source>
        <dbReference type="ARBA" id="ARBA00022692"/>
    </source>
</evidence>
<dbReference type="STRING" id="690850.Desaf_1735"/>
<feature type="transmembrane region" description="Helical" evidence="6">
    <location>
        <begin position="796"/>
        <end position="819"/>
    </location>
</feature>
<evidence type="ECO:0000256" key="5">
    <source>
        <dbReference type="ARBA" id="ARBA00023136"/>
    </source>
</evidence>
<dbReference type="InterPro" id="IPR003838">
    <property type="entry name" value="ABC3_permease_C"/>
</dbReference>
<feature type="transmembrane region" description="Helical" evidence="6">
    <location>
        <begin position="756"/>
        <end position="784"/>
    </location>
</feature>
<feature type="domain" description="ABC3 transporter permease C-terminal" evidence="7">
    <location>
        <begin position="715"/>
        <end position="826"/>
    </location>
</feature>